<dbReference type="AlphaFoldDB" id="A0A6G6SKL6"/>
<gene>
    <name evidence="2" type="ORF">GTH24_06715</name>
    <name evidence="3" type="ORF">GTH24_13395</name>
</gene>
<dbReference type="Pfam" id="PF05449">
    <property type="entry name" value="Phage_holin_3_7"/>
    <property type="match status" value="1"/>
</dbReference>
<dbReference type="RefSeq" id="WP_109373190.1">
    <property type="nucleotide sequence ID" value="NZ_CP047344.1"/>
</dbReference>
<feature type="transmembrane region" description="Helical" evidence="1">
    <location>
        <begin position="35"/>
        <end position="55"/>
    </location>
</feature>
<keyword evidence="4" id="KW-1185">Reference proteome</keyword>
<reference evidence="2 4" key="1">
    <citation type="submission" date="2020-01" db="EMBL/GenBank/DDBJ databases">
        <title>The genomic epidemiology of tigecycline resistance gene tet(X) variants in a swine farm in China.</title>
        <authorList>
            <person name="Peng K."/>
            <person name="Li R."/>
        </authorList>
    </citation>
    <scope>NUCLEOTIDE SEQUENCE [LARGE SCALE GENOMIC DNA]</scope>
    <source>
        <strain evidence="2 4">ZN3</strain>
    </source>
</reference>
<evidence type="ECO:0000256" key="1">
    <source>
        <dbReference type="SAM" id="Phobius"/>
    </source>
</evidence>
<dbReference type="EMBL" id="CP047344">
    <property type="protein sequence ID" value="QIF94827.1"/>
    <property type="molecule type" value="Genomic_DNA"/>
</dbReference>
<sequence length="99" mass="11341">MTISMFWIYINFFSCLLAVIRLINYRRNGAQYKFGASFIAWVLIILLGSVPLRILTDDYSHADPFEVGINLSLCVLILLSRGNIMQIFRGVRHGKDSSR</sequence>
<proteinExistence type="predicted"/>
<feature type="transmembrane region" description="Helical" evidence="1">
    <location>
        <begin position="6"/>
        <end position="23"/>
    </location>
</feature>
<dbReference type="EMBL" id="CP047344">
    <property type="protein sequence ID" value="QIF93599.1"/>
    <property type="molecule type" value="Genomic_DNA"/>
</dbReference>
<evidence type="ECO:0000313" key="3">
    <source>
        <dbReference type="EMBL" id="QIF94827.1"/>
    </source>
</evidence>
<accession>A0A6G6SKL6</accession>
<keyword evidence="1" id="KW-1133">Transmembrane helix</keyword>
<protein>
    <submittedName>
        <fullName evidence="2">Phage holin family protein</fullName>
    </submittedName>
</protein>
<dbReference type="InterPro" id="IPR008473">
    <property type="entry name" value="Phage_holin_3_7"/>
</dbReference>
<evidence type="ECO:0000313" key="4">
    <source>
        <dbReference type="Proteomes" id="UP000503287"/>
    </source>
</evidence>
<organism evidence="2 4">
    <name type="scientific">Proteus vulgaris</name>
    <dbReference type="NCBI Taxonomy" id="585"/>
    <lineage>
        <taxon>Bacteria</taxon>
        <taxon>Pseudomonadati</taxon>
        <taxon>Pseudomonadota</taxon>
        <taxon>Gammaproteobacteria</taxon>
        <taxon>Enterobacterales</taxon>
        <taxon>Morganellaceae</taxon>
        <taxon>Proteus</taxon>
    </lineage>
</organism>
<keyword evidence="1" id="KW-0472">Membrane</keyword>
<evidence type="ECO:0000313" key="2">
    <source>
        <dbReference type="EMBL" id="QIF93599.1"/>
    </source>
</evidence>
<name>A0A6G6SKL6_PROVU</name>
<feature type="transmembrane region" description="Helical" evidence="1">
    <location>
        <begin position="67"/>
        <end position="84"/>
    </location>
</feature>
<keyword evidence="1" id="KW-0812">Transmembrane</keyword>
<dbReference type="Proteomes" id="UP000503287">
    <property type="component" value="Chromosome"/>
</dbReference>